<comment type="caution">
    <text evidence="2">The sequence shown here is derived from an EMBL/GenBank/DDBJ whole genome shotgun (WGS) entry which is preliminary data.</text>
</comment>
<protein>
    <recommendedName>
        <fullName evidence="1">Calcium-transporting P-type ATPase N-terminal autoinhibitory domain-containing protein</fullName>
    </recommendedName>
</protein>
<sequence length="94" mass="11134">MGSYLKDFSDVKPKNSTEEALQRWRNACWLVKNRKRRFRFTANLSKRFEVREIQKSNQISRLFDVVVLPPLVSQRTRIVFSRILPVAASCSRVY</sequence>
<evidence type="ECO:0000313" key="2">
    <source>
        <dbReference type="EMBL" id="KAG6426697.1"/>
    </source>
</evidence>
<gene>
    <name evidence="2" type="ORF">SASPL_110924</name>
</gene>
<dbReference type="GO" id="GO:0005516">
    <property type="term" value="F:calmodulin binding"/>
    <property type="evidence" value="ECO:0007669"/>
    <property type="project" value="InterPro"/>
</dbReference>
<dbReference type="InterPro" id="IPR024750">
    <property type="entry name" value="Ca_ATPase_N_dom"/>
</dbReference>
<dbReference type="EMBL" id="PNBA02000004">
    <property type="protein sequence ID" value="KAG6426697.1"/>
    <property type="molecule type" value="Genomic_DNA"/>
</dbReference>
<keyword evidence="3" id="KW-1185">Reference proteome</keyword>
<dbReference type="Gene3D" id="1.20.5.170">
    <property type="match status" value="1"/>
</dbReference>
<name>A0A8X8Y9S8_SALSN</name>
<dbReference type="Pfam" id="PF12515">
    <property type="entry name" value="CaATP_NAI"/>
    <property type="match status" value="1"/>
</dbReference>
<organism evidence="2">
    <name type="scientific">Salvia splendens</name>
    <name type="common">Scarlet sage</name>
    <dbReference type="NCBI Taxonomy" id="180675"/>
    <lineage>
        <taxon>Eukaryota</taxon>
        <taxon>Viridiplantae</taxon>
        <taxon>Streptophyta</taxon>
        <taxon>Embryophyta</taxon>
        <taxon>Tracheophyta</taxon>
        <taxon>Spermatophyta</taxon>
        <taxon>Magnoliopsida</taxon>
        <taxon>eudicotyledons</taxon>
        <taxon>Gunneridae</taxon>
        <taxon>Pentapetalae</taxon>
        <taxon>asterids</taxon>
        <taxon>lamiids</taxon>
        <taxon>Lamiales</taxon>
        <taxon>Lamiaceae</taxon>
        <taxon>Nepetoideae</taxon>
        <taxon>Mentheae</taxon>
        <taxon>Salviinae</taxon>
        <taxon>Salvia</taxon>
        <taxon>Salvia subgen. Calosphace</taxon>
        <taxon>core Calosphace</taxon>
    </lineage>
</organism>
<proteinExistence type="predicted"/>
<evidence type="ECO:0000313" key="3">
    <source>
        <dbReference type="Proteomes" id="UP000298416"/>
    </source>
</evidence>
<dbReference type="Proteomes" id="UP000298416">
    <property type="component" value="Unassembled WGS sequence"/>
</dbReference>
<dbReference type="AlphaFoldDB" id="A0A8X8Y9S8"/>
<accession>A0A8X8Y9S8</accession>
<reference evidence="2" key="2">
    <citation type="submission" date="2020-08" db="EMBL/GenBank/DDBJ databases">
        <title>Plant Genome Project.</title>
        <authorList>
            <person name="Zhang R.-G."/>
        </authorList>
    </citation>
    <scope>NUCLEOTIDE SEQUENCE</scope>
    <source>
        <strain evidence="2">Huo1</strain>
        <tissue evidence="2">Leaf</tissue>
    </source>
</reference>
<reference evidence="2" key="1">
    <citation type="submission" date="2018-01" db="EMBL/GenBank/DDBJ databases">
        <authorList>
            <person name="Mao J.F."/>
        </authorList>
    </citation>
    <scope>NUCLEOTIDE SEQUENCE</scope>
    <source>
        <strain evidence="2">Huo1</strain>
        <tissue evidence="2">Leaf</tissue>
    </source>
</reference>
<feature type="domain" description="Calcium-transporting P-type ATPase N-terminal autoinhibitory" evidence="1">
    <location>
        <begin position="6"/>
        <end position="49"/>
    </location>
</feature>
<evidence type="ECO:0000259" key="1">
    <source>
        <dbReference type="Pfam" id="PF12515"/>
    </source>
</evidence>